<keyword evidence="2" id="KW-1185">Reference proteome</keyword>
<name>A0A0H4PEQ9_9BACT</name>
<dbReference type="InterPro" id="IPR036249">
    <property type="entry name" value="Thioredoxin-like_sf"/>
</dbReference>
<dbReference type="KEGG" id="camu:CA2015_2159"/>
<accession>A0A0H4PEQ9</accession>
<organism evidence="1 2">
    <name type="scientific">Cyclobacterium amurskyense</name>
    <dbReference type="NCBI Taxonomy" id="320787"/>
    <lineage>
        <taxon>Bacteria</taxon>
        <taxon>Pseudomonadati</taxon>
        <taxon>Bacteroidota</taxon>
        <taxon>Cytophagia</taxon>
        <taxon>Cytophagales</taxon>
        <taxon>Cyclobacteriaceae</taxon>
        <taxon>Cyclobacterium</taxon>
    </lineage>
</organism>
<evidence type="ECO:0000313" key="2">
    <source>
        <dbReference type="Proteomes" id="UP000036520"/>
    </source>
</evidence>
<protein>
    <submittedName>
        <fullName evidence="1">Uncharacterized protein</fullName>
    </submittedName>
</protein>
<dbReference type="RefSeq" id="WP_084011727.1">
    <property type="nucleotide sequence ID" value="NZ_CP012040.1"/>
</dbReference>
<dbReference type="SUPFAM" id="SSF52833">
    <property type="entry name" value="Thioredoxin-like"/>
    <property type="match status" value="1"/>
</dbReference>
<sequence length="81" mass="9290">MLSLRSFLATDPHASLEAFLGKNVFDYVVFSDQEELIIDQLKLEAYPTHLVLDKNGNIKKIFNKGSELMAYIDENKSLFHN</sequence>
<gene>
    <name evidence="1" type="ORF">CA2015_2159</name>
</gene>
<dbReference type="EMBL" id="CP012040">
    <property type="protein sequence ID" value="AKP51580.1"/>
    <property type="molecule type" value="Genomic_DNA"/>
</dbReference>
<reference evidence="1 2" key="1">
    <citation type="submission" date="2015-07" db="EMBL/GenBank/DDBJ databases">
        <authorList>
            <person name="Kim K.M."/>
        </authorList>
    </citation>
    <scope>NUCLEOTIDE SEQUENCE [LARGE SCALE GENOMIC DNA]</scope>
    <source>
        <strain evidence="1 2">KCTC 12363</strain>
    </source>
</reference>
<evidence type="ECO:0000313" key="1">
    <source>
        <dbReference type="EMBL" id="AKP51580.1"/>
    </source>
</evidence>
<dbReference type="OrthoDB" id="979391at2"/>
<dbReference type="STRING" id="320787.CA2015_2159"/>
<dbReference type="AlphaFoldDB" id="A0A0H4PEQ9"/>
<dbReference type="Gene3D" id="3.40.30.10">
    <property type="entry name" value="Glutaredoxin"/>
    <property type="match status" value="1"/>
</dbReference>
<dbReference type="Proteomes" id="UP000036520">
    <property type="component" value="Chromosome"/>
</dbReference>
<proteinExistence type="predicted"/>